<protein>
    <submittedName>
        <fullName evidence="1">PTP-like phytase</fullName>
    </submittedName>
</protein>
<feature type="non-terminal residue" evidence="1">
    <location>
        <position position="128"/>
    </location>
</feature>
<organism evidence="1">
    <name type="scientific">uncultured microorganism</name>
    <dbReference type="NCBI Taxonomy" id="358574"/>
    <lineage>
        <taxon>unclassified sequences</taxon>
        <taxon>environmental samples</taxon>
    </lineage>
</organism>
<accession>A0A097KUC9</accession>
<dbReference type="Pfam" id="PF14566">
    <property type="entry name" value="PTPlike_phytase"/>
    <property type="match status" value="1"/>
</dbReference>
<dbReference type="Gene3D" id="3.90.190.10">
    <property type="entry name" value="Protein tyrosine phosphatase superfamily"/>
    <property type="match status" value="1"/>
</dbReference>
<feature type="non-terminal residue" evidence="1">
    <location>
        <position position="1"/>
    </location>
</feature>
<name>A0A097KUC9_9ZZZZ</name>
<reference evidence="1" key="1">
    <citation type="journal article" date="2014" name="Lett. Appl. Microbiol.">
        <title>Genetic diversity and expression profiles of cysteine phytases in the sheep rumen during a feeding cycle.</title>
        <authorList>
            <person name="Li Z."/>
            <person name="Huang H."/>
            <person name="Zhao H."/>
            <person name="Meng K."/>
            <person name="Zhao J."/>
            <person name="Shi P."/>
            <person name="Yang P."/>
            <person name="Luo H."/>
            <person name="Wang Y."/>
            <person name="Yao B."/>
        </authorList>
    </citation>
    <scope>NUCLEOTIDE SEQUENCE</scope>
</reference>
<dbReference type="SUPFAM" id="SSF52799">
    <property type="entry name" value="(Phosphotyrosine protein) phosphatases II"/>
    <property type="match status" value="1"/>
</dbReference>
<dbReference type="InterPro" id="IPR029021">
    <property type="entry name" value="Prot-tyrosine_phosphatase-like"/>
</dbReference>
<dbReference type="EMBL" id="KJ584430">
    <property type="protein sequence ID" value="AIT97001.1"/>
    <property type="molecule type" value="Genomic_DNA"/>
</dbReference>
<dbReference type="Gene3D" id="3.30.70.1690">
    <property type="match status" value="1"/>
</dbReference>
<dbReference type="AlphaFoldDB" id="A0A097KUC9"/>
<proteinExistence type="predicted"/>
<evidence type="ECO:0000313" key="1">
    <source>
        <dbReference type="EMBL" id="AIT97001.1"/>
    </source>
</evidence>
<sequence>VCLRQESHVFFDGTAISCDGRHDWGNIGESPTAALADEQQRLQAVLKKDLLLYDQGKGDLPFPPRVIAPRRVQTEQEVAHSKGLHYVRVDNTDHLWPTPGKIDAFLFFIRTLPDDAWLHVLCEAGCGR</sequence>
<dbReference type="SMART" id="SM01301">
    <property type="entry name" value="PTPlike_phytase"/>
    <property type="match status" value="1"/>
</dbReference>